<dbReference type="EMBL" id="LK391707">
    <property type="protein sequence ID" value="CDR93926.1"/>
    <property type="molecule type" value="Genomic_DNA"/>
</dbReference>
<keyword evidence="1" id="KW-1133">Transmembrane helix</keyword>
<evidence type="ECO:0000256" key="1">
    <source>
        <dbReference type="SAM" id="Phobius"/>
    </source>
</evidence>
<dbReference type="GeneID" id="24562467"/>
<gene>
    <name evidence="2" type="ORF">BBBOND_0102545</name>
</gene>
<dbReference type="STRING" id="5866.A0A061CZ74"/>
<dbReference type="AlphaFoldDB" id="A0A061CZ74"/>
<organism evidence="2 3">
    <name type="scientific">Babesia bigemina</name>
    <dbReference type="NCBI Taxonomy" id="5866"/>
    <lineage>
        <taxon>Eukaryota</taxon>
        <taxon>Sar</taxon>
        <taxon>Alveolata</taxon>
        <taxon>Apicomplexa</taxon>
        <taxon>Aconoidasida</taxon>
        <taxon>Piroplasmida</taxon>
        <taxon>Babesiidae</taxon>
        <taxon>Babesia</taxon>
    </lineage>
</organism>
<evidence type="ECO:0000313" key="2">
    <source>
        <dbReference type="EMBL" id="CDR93926.1"/>
    </source>
</evidence>
<dbReference type="RefSeq" id="XP_012766112.1">
    <property type="nucleotide sequence ID" value="XM_012910658.1"/>
</dbReference>
<dbReference type="Proteomes" id="UP000033188">
    <property type="component" value="Chromosome 1"/>
</dbReference>
<protein>
    <submittedName>
        <fullName evidence="2">Uncharacterized protein</fullName>
    </submittedName>
</protein>
<proteinExistence type="predicted"/>
<reference evidence="3" key="1">
    <citation type="journal article" date="2014" name="Nucleic Acids Res.">
        <title>The evolutionary dynamics of variant antigen genes in Babesia reveal a history of genomic innovation underlying host-parasite interaction.</title>
        <authorList>
            <person name="Jackson A.P."/>
            <person name="Otto T.D."/>
            <person name="Darby A."/>
            <person name="Ramaprasad A."/>
            <person name="Xia D."/>
            <person name="Echaide I.E."/>
            <person name="Farber M."/>
            <person name="Gahlot S."/>
            <person name="Gamble J."/>
            <person name="Gupta D."/>
            <person name="Gupta Y."/>
            <person name="Jackson L."/>
            <person name="Malandrin L."/>
            <person name="Malas T.B."/>
            <person name="Moussa E."/>
            <person name="Nair M."/>
            <person name="Reid A.J."/>
            <person name="Sanders M."/>
            <person name="Sharma J."/>
            <person name="Tracey A."/>
            <person name="Quail M.A."/>
            <person name="Weir W."/>
            <person name="Wastling J.M."/>
            <person name="Hall N."/>
            <person name="Willadsen P."/>
            <person name="Lingelbach K."/>
            <person name="Shiels B."/>
            <person name="Tait A."/>
            <person name="Berriman M."/>
            <person name="Allred D.R."/>
            <person name="Pain A."/>
        </authorList>
    </citation>
    <scope>NUCLEOTIDE SEQUENCE [LARGE SCALE GENOMIC DNA]</scope>
    <source>
        <strain evidence="3">Bond</strain>
    </source>
</reference>
<keyword evidence="1" id="KW-0812">Transmembrane</keyword>
<dbReference type="OrthoDB" id="365641at2759"/>
<sequence>MEVNDTSSTEVIPLCHVVTVVSDVFLRFSNIERIERAVLQNAAELLARQVNMFTVYDSHSVLRRHFMRKYGGYTRCSVLTQPRRTVYDLDVSDCSSSVDGFEYNSETDSDSDSIYFLERSGSDFFLSTFHRVQHASRRGLRLCFLDRNHAHQQILSLSPSGYAPLDDWIDTPGVFLRSKQVRYRVPPEHHVSQLELQRQLNSIDGIQLPNADLVVTVYPGIRDSLLFLIAFFWLSLLQLLKCIFPRRFKPTMPPKLDLKLLLRCIAARISGAFCFGGSVIYSFGTDGIPPFFLADSELHQCFGLTVAAFSRCVDRYYTCQRRKGK</sequence>
<dbReference type="KEGG" id="bbig:BBBOND_0102545"/>
<accession>A0A061CZ74</accession>
<evidence type="ECO:0000313" key="3">
    <source>
        <dbReference type="Proteomes" id="UP000033188"/>
    </source>
</evidence>
<keyword evidence="3" id="KW-1185">Reference proteome</keyword>
<dbReference type="OMA" id="CINQFAN"/>
<dbReference type="VEuPathDB" id="PiroplasmaDB:BBBOND_0102545"/>
<feature type="transmembrane region" description="Helical" evidence="1">
    <location>
        <begin position="265"/>
        <end position="284"/>
    </location>
</feature>
<feature type="transmembrane region" description="Helical" evidence="1">
    <location>
        <begin position="225"/>
        <end position="244"/>
    </location>
</feature>
<keyword evidence="1" id="KW-0472">Membrane</keyword>
<name>A0A061CZ74_BABBI</name>